<sequence>NQRTEIQSLQSLQSDVRHLQTQIQLLSALTASRTRLPNLPYFDSKPLTLCTWLPLIRAKLRSDQLAGADAFDYPQQASVLHLRQSAKNSQSWDPETIFSFFQRFCYNLRE</sequence>
<keyword evidence="2" id="KW-1185">Reference proteome</keyword>
<dbReference type="Proteomes" id="UP000800200">
    <property type="component" value="Unassembled WGS sequence"/>
</dbReference>
<evidence type="ECO:0000313" key="1">
    <source>
        <dbReference type="EMBL" id="KAF2184178.1"/>
    </source>
</evidence>
<feature type="non-terminal residue" evidence="1">
    <location>
        <position position="1"/>
    </location>
</feature>
<dbReference type="AlphaFoldDB" id="A0A6A6E120"/>
<protein>
    <submittedName>
        <fullName evidence="1">Uncharacterized protein</fullName>
    </submittedName>
</protein>
<evidence type="ECO:0000313" key="2">
    <source>
        <dbReference type="Proteomes" id="UP000800200"/>
    </source>
</evidence>
<accession>A0A6A6E120</accession>
<reference evidence="1" key="1">
    <citation type="journal article" date="2020" name="Stud. Mycol.">
        <title>101 Dothideomycetes genomes: a test case for predicting lifestyles and emergence of pathogens.</title>
        <authorList>
            <person name="Haridas S."/>
            <person name="Albert R."/>
            <person name="Binder M."/>
            <person name="Bloem J."/>
            <person name="Labutti K."/>
            <person name="Salamov A."/>
            <person name="Andreopoulos B."/>
            <person name="Baker S."/>
            <person name="Barry K."/>
            <person name="Bills G."/>
            <person name="Bluhm B."/>
            <person name="Cannon C."/>
            <person name="Castanera R."/>
            <person name="Culley D."/>
            <person name="Daum C."/>
            <person name="Ezra D."/>
            <person name="Gonzalez J."/>
            <person name="Henrissat B."/>
            <person name="Kuo A."/>
            <person name="Liang C."/>
            <person name="Lipzen A."/>
            <person name="Lutzoni F."/>
            <person name="Magnuson J."/>
            <person name="Mondo S."/>
            <person name="Nolan M."/>
            <person name="Ohm R."/>
            <person name="Pangilinan J."/>
            <person name="Park H.-J."/>
            <person name="Ramirez L."/>
            <person name="Alfaro M."/>
            <person name="Sun H."/>
            <person name="Tritt A."/>
            <person name="Yoshinaga Y."/>
            <person name="Zwiers L.-H."/>
            <person name="Turgeon B."/>
            <person name="Goodwin S."/>
            <person name="Spatafora J."/>
            <person name="Crous P."/>
            <person name="Grigoriev I."/>
        </authorList>
    </citation>
    <scope>NUCLEOTIDE SEQUENCE</scope>
    <source>
        <strain evidence="1">CBS 207.26</strain>
    </source>
</reference>
<dbReference type="EMBL" id="ML994639">
    <property type="protein sequence ID" value="KAF2184178.1"/>
    <property type="molecule type" value="Genomic_DNA"/>
</dbReference>
<dbReference type="OrthoDB" id="4501855at2759"/>
<organism evidence="1 2">
    <name type="scientific">Zopfia rhizophila CBS 207.26</name>
    <dbReference type="NCBI Taxonomy" id="1314779"/>
    <lineage>
        <taxon>Eukaryota</taxon>
        <taxon>Fungi</taxon>
        <taxon>Dikarya</taxon>
        <taxon>Ascomycota</taxon>
        <taxon>Pezizomycotina</taxon>
        <taxon>Dothideomycetes</taxon>
        <taxon>Dothideomycetes incertae sedis</taxon>
        <taxon>Zopfiaceae</taxon>
        <taxon>Zopfia</taxon>
    </lineage>
</organism>
<name>A0A6A6E120_9PEZI</name>
<gene>
    <name evidence="1" type="ORF">K469DRAFT_580572</name>
</gene>
<proteinExistence type="predicted"/>